<dbReference type="PANTHER" id="PTHR33627">
    <property type="entry name" value="TRANSPOSASE"/>
    <property type="match status" value="1"/>
</dbReference>
<accession>A0A6N7Q284</accession>
<evidence type="ECO:0000259" key="1">
    <source>
        <dbReference type="Pfam" id="PF13546"/>
    </source>
</evidence>
<keyword evidence="3" id="KW-1185">Reference proteome</keyword>
<dbReference type="RefSeq" id="WP_153823181.1">
    <property type="nucleotide sequence ID" value="NZ_WJIE01000011.1"/>
</dbReference>
<dbReference type="AlphaFoldDB" id="A0A6N7Q284"/>
<gene>
    <name evidence="2" type="ORF">GF068_31290</name>
</gene>
<feature type="domain" description="Transposase IS701-like DDE" evidence="1">
    <location>
        <begin position="53"/>
        <end position="224"/>
    </location>
</feature>
<protein>
    <submittedName>
        <fullName evidence="2">IS701 family transposase</fullName>
    </submittedName>
</protein>
<dbReference type="Pfam" id="PF13546">
    <property type="entry name" value="DDE_5"/>
    <property type="match status" value="1"/>
</dbReference>
<sequence>MISGASRPFVSKNLAHRFPLRWFARVTAVKPSFHPDELAEERWEREFDSWLLPFLHEFGYPSQQKWAPIYMRGLLGPGDRKSIEPMAARVCPGETQQLHHFLSTSRWDTAGHERVLLEKAGALVGGKDAHLVIDDTAIPKKGTHSVGVAHQYCGQLGKNANCQALVSVTLARDEVPVPVALRLYLTKEWAHDPARRRRAKVPEDVVFRPKWQIALDEVVALQAAARSGALDVPSGEIQVPWPNARRPAPRGFRHCDTSCRGAP</sequence>
<dbReference type="InterPro" id="IPR039365">
    <property type="entry name" value="IS701-like"/>
</dbReference>
<reference evidence="2 3" key="1">
    <citation type="submission" date="2019-10" db="EMBL/GenBank/DDBJ databases">
        <title>A soil myxobacterium in the family Polyangiaceae.</title>
        <authorList>
            <person name="Li Y."/>
            <person name="Wang J."/>
        </authorList>
    </citation>
    <scope>NUCLEOTIDE SEQUENCE [LARGE SCALE GENOMIC DNA]</scope>
    <source>
        <strain evidence="2 3">DSM 14734</strain>
    </source>
</reference>
<organism evidence="2 3">
    <name type="scientific">Polyangium spumosum</name>
    <dbReference type="NCBI Taxonomy" id="889282"/>
    <lineage>
        <taxon>Bacteria</taxon>
        <taxon>Pseudomonadati</taxon>
        <taxon>Myxococcota</taxon>
        <taxon>Polyangia</taxon>
        <taxon>Polyangiales</taxon>
        <taxon>Polyangiaceae</taxon>
        <taxon>Polyangium</taxon>
    </lineage>
</organism>
<name>A0A6N7Q284_9BACT</name>
<dbReference type="InterPro" id="IPR038721">
    <property type="entry name" value="IS701-like_DDE_dom"/>
</dbReference>
<evidence type="ECO:0000313" key="3">
    <source>
        <dbReference type="Proteomes" id="UP000440224"/>
    </source>
</evidence>
<dbReference type="NCBIfam" id="NF033540">
    <property type="entry name" value="transpos_IS701"/>
    <property type="match status" value="1"/>
</dbReference>
<proteinExistence type="predicted"/>
<dbReference type="PANTHER" id="PTHR33627:SF1">
    <property type="entry name" value="TRANSPOSASE"/>
    <property type="match status" value="1"/>
</dbReference>
<evidence type="ECO:0000313" key="2">
    <source>
        <dbReference type="EMBL" id="MRG96374.1"/>
    </source>
</evidence>
<dbReference type="OrthoDB" id="6139076at2"/>
<comment type="caution">
    <text evidence="2">The sequence shown here is derived from an EMBL/GenBank/DDBJ whole genome shotgun (WGS) entry which is preliminary data.</text>
</comment>
<dbReference type="InterPro" id="IPR012337">
    <property type="entry name" value="RNaseH-like_sf"/>
</dbReference>
<dbReference type="SUPFAM" id="SSF53098">
    <property type="entry name" value="Ribonuclease H-like"/>
    <property type="match status" value="1"/>
</dbReference>
<dbReference type="Proteomes" id="UP000440224">
    <property type="component" value="Unassembled WGS sequence"/>
</dbReference>
<dbReference type="EMBL" id="WJIE01000011">
    <property type="protein sequence ID" value="MRG96374.1"/>
    <property type="molecule type" value="Genomic_DNA"/>
</dbReference>